<dbReference type="GO" id="GO:0016740">
    <property type="term" value="F:transferase activity"/>
    <property type="evidence" value="ECO:0007669"/>
    <property type="project" value="UniProtKB-KW"/>
</dbReference>
<keyword evidence="2" id="KW-0808">Transferase</keyword>
<dbReference type="EC" id="2.-.-.-" evidence="2"/>
<proteinExistence type="predicted"/>
<accession>A0ABU2YKG3</accession>
<dbReference type="InterPro" id="IPR000182">
    <property type="entry name" value="GNAT_dom"/>
</dbReference>
<evidence type="ECO:0000259" key="1">
    <source>
        <dbReference type="Pfam" id="PF13302"/>
    </source>
</evidence>
<dbReference type="SUPFAM" id="SSF55729">
    <property type="entry name" value="Acyl-CoA N-acyltransferases (Nat)"/>
    <property type="match status" value="1"/>
</dbReference>
<dbReference type="PANTHER" id="PTHR43441">
    <property type="entry name" value="RIBOSOMAL-PROTEIN-SERINE ACETYLTRANSFERASE"/>
    <property type="match status" value="1"/>
</dbReference>
<reference evidence="2 3" key="1">
    <citation type="submission" date="2023-09" db="EMBL/GenBank/DDBJ databases">
        <authorList>
            <person name="Rey-Velasco X."/>
        </authorList>
    </citation>
    <scope>NUCLEOTIDE SEQUENCE [LARGE SCALE GENOMIC DNA]</scope>
    <source>
        <strain evidence="2 3">W332</strain>
    </source>
</reference>
<evidence type="ECO:0000313" key="3">
    <source>
        <dbReference type="Proteomes" id="UP001259492"/>
    </source>
</evidence>
<dbReference type="EMBL" id="JAVRIA010000004">
    <property type="protein sequence ID" value="MDT0558648.1"/>
    <property type="molecule type" value="Genomic_DNA"/>
</dbReference>
<dbReference type="Pfam" id="PF13302">
    <property type="entry name" value="Acetyltransf_3"/>
    <property type="match status" value="1"/>
</dbReference>
<evidence type="ECO:0000313" key="2">
    <source>
        <dbReference type="EMBL" id="MDT0558648.1"/>
    </source>
</evidence>
<dbReference type="PANTHER" id="PTHR43441:SF2">
    <property type="entry name" value="FAMILY ACETYLTRANSFERASE, PUTATIVE (AFU_ORTHOLOGUE AFUA_7G00850)-RELATED"/>
    <property type="match status" value="1"/>
</dbReference>
<name>A0ABU2YKG3_9FLAO</name>
<dbReference type="Proteomes" id="UP001259492">
    <property type="component" value="Unassembled WGS sequence"/>
</dbReference>
<sequence>MNFQQYSISLLDSSQGEQLFSLIANNRSRLEDFFAGTVSKTETLEATIAYSKVIEMRIAEKSYFPFMIIDTNTNQFAGLVDVKNIDWSIPKAELGAFIDTHYESKGIVTEATRLVIDYIVEQYGFKKLLCRAAPVNKGSIRVILKNGFELEGTIRRDYKTTKGEVVDLNYYGRIFD</sequence>
<dbReference type="InterPro" id="IPR051908">
    <property type="entry name" value="Ribosomal_N-acetyltransferase"/>
</dbReference>
<gene>
    <name evidence="2" type="ORF">RM697_08320</name>
</gene>
<dbReference type="InterPro" id="IPR016181">
    <property type="entry name" value="Acyl_CoA_acyltransferase"/>
</dbReference>
<keyword evidence="3" id="KW-1185">Reference proteome</keyword>
<feature type="domain" description="N-acetyltransferase" evidence="1">
    <location>
        <begin position="30"/>
        <end position="149"/>
    </location>
</feature>
<dbReference type="Gene3D" id="3.40.630.30">
    <property type="match status" value="1"/>
</dbReference>
<dbReference type="RefSeq" id="WP_311427416.1">
    <property type="nucleotide sequence ID" value="NZ_JAVRIA010000004.1"/>
</dbReference>
<protein>
    <submittedName>
        <fullName evidence="2">GNAT family protein</fullName>
        <ecNumber evidence="2">2.-.-.-</ecNumber>
    </submittedName>
</protein>
<organism evidence="2 3">
    <name type="scientific">Microcosmobacter mediterraneus</name>
    <dbReference type="NCBI Taxonomy" id="3075607"/>
    <lineage>
        <taxon>Bacteria</taxon>
        <taxon>Pseudomonadati</taxon>
        <taxon>Bacteroidota</taxon>
        <taxon>Flavobacteriia</taxon>
        <taxon>Flavobacteriales</taxon>
        <taxon>Flavobacteriaceae</taxon>
        <taxon>Microcosmobacter</taxon>
    </lineage>
</organism>
<comment type="caution">
    <text evidence="2">The sequence shown here is derived from an EMBL/GenBank/DDBJ whole genome shotgun (WGS) entry which is preliminary data.</text>
</comment>